<dbReference type="GO" id="GO:0030942">
    <property type="term" value="F:endoplasmic reticulum signal peptide binding"/>
    <property type="evidence" value="ECO:0007669"/>
    <property type="project" value="UniProtKB-UniRule"/>
</dbReference>
<dbReference type="EMBL" id="LWDF02000063">
    <property type="protein sequence ID" value="KAE8258612.1"/>
    <property type="molecule type" value="Genomic_DNA"/>
</dbReference>
<evidence type="ECO:0000313" key="9">
    <source>
        <dbReference type="EMBL" id="KAE8258612.1"/>
    </source>
</evidence>
<keyword evidence="10" id="KW-1185">Reference proteome</keyword>
<protein>
    <recommendedName>
        <fullName evidence="7">Signal recognition particle subunit SRP14</fullName>
    </recommendedName>
    <alternativeName>
        <fullName evidence="7">Signal recognition particle 14 kDa protein</fullName>
    </alternativeName>
</protein>
<feature type="compositionally biased region" description="Basic residues" evidence="8">
    <location>
        <begin position="134"/>
        <end position="143"/>
    </location>
</feature>
<reference evidence="9" key="1">
    <citation type="submission" date="2016-04" db="EMBL/GenBank/DDBJ databases">
        <authorList>
            <person name="Nguyen H.D."/>
            <person name="Samba Siva P."/>
            <person name="Cullis J."/>
            <person name="Levesque C.A."/>
            <person name="Hambleton S."/>
        </authorList>
    </citation>
    <scope>NUCLEOTIDE SEQUENCE</scope>
    <source>
        <strain evidence="9">DAOMC 236416</strain>
    </source>
</reference>
<organism evidence="9 10">
    <name type="scientific">Tilletia indica</name>
    <dbReference type="NCBI Taxonomy" id="43049"/>
    <lineage>
        <taxon>Eukaryota</taxon>
        <taxon>Fungi</taxon>
        <taxon>Dikarya</taxon>
        <taxon>Basidiomycota</taxon>
        <taxon>Ustilaginomycotina</taxon>
        <taxon>Exobasidiomycetes</taxon>
        <taxon>Tilletiales</taxon>
        <taxon>Tilletiaceae</taxon>
        <taxon>Tilletia</taxon>
    </lineage>
</organism>
<dbReference type="InterPro" id="IPR003210">
    <property type="entry name" value="Signal_recog_particle_SRP14"/>
</dbReference>
<comment type="subunit">
    <text evidence="7">Component of a fungal signal recognition particle (SRP) complex that consists of a 7SL RNA molecule (scR1) and at least six protein subunits: SRP72, SRP68, SRP54, SEC65, SRP21 and SRP14.</text>
</comment>
<keyword evidence="6 7" id="KW-0687">Ribonucleoprotein</keyword>
<dbReference type="SUPFAM" id="SSF54762">
    <property type="entry name" value="Signal recognition particle alu RNA binding heterodimer, SRP9/14"/>
    <property type="match status" value="1"/>
</dbReference>
<dbReference type="GO" id="GO:0006614">
    <property type="term" value="P:SRP-dependent cotranslational protein targeting to membrane"/>
    <property type="evidence" value="ECO:0007669"/>
    <property type="project" value="UniProtKB-UniRule"/>
</dbReference>
<evidence type="ECO:0000256" key="1">
    <source>
        <dbReference type="ARBA" id="ARBA00004496"/>
    </source>
</evidence>
<comment type="similarity">
    <text evidence="2 7">Belongs to the SRP14 family.</text>
</comment>
<sequence>MSDISGRVSKEEFVTRLGELFEKSKAEHSVYITQKSYEGDAQNMGPSVLLRVSDGRDDKDKRAKFSTVVPAAEVNDFYAQHYLPQLRASLAAATLRKRDKAKERKVAKALGALKERREKNGGVEPVEGVGSKRGAGHRKRQRAEKRAARLRSEKAKEAQKLKSSSGTAAGSSGPSADNDVVMIDA</sequence>
<feature type="region of interest" description="Disordered" evidence="8">
    <location>
        <begin position="97"/>
        <end position="185"/>
    </location>
</feature>
<dbReference type="AlphaFoldDB" id="A0A177TJE4"/>
<evidence type="ECO:0000256" key="4">
    <source>
        <dbReference type="ARBA" id="ARBA00022884"/>
    </source>
</evidence>
<accession>A0A177TJE4</accession>
<dbReference type="InterPro" id="IPR009018">
    <property type="entry name" value="Signal_recog_particle_SRP9/14"/>
</dbReference>
<evidence type="ECO:0000256" key="7">
    <source>
        <dbReference type="RuleBase" id="RU368100"/>
    </source>
</evidence>
<keyword evidence="4 7" id="KW-0694">RNA-binding</keyword>
<name>A0A177TJE4_9BASI</name>
<comment type="function">
    <text evidence="7">Component of the signal recognition particle (SRP) complex, a ribonucleoprotein complex that mediates the cotranslational targeting of secretory and membrane proteins to the endoplasmic reticulum (ER).</text>
</comment>
<feature type="compositionally biased region" description="Basic and acidic residues" evidence="8">
    <location>
        <begin position="144"/>
        <end position="160"/>
    </location>
</feature>
<proteinExistence type="inferred from homology"/>
<dbReference type="GO" id="GO:0005786">
    <property type="term" value="C:signal recognition particle, endoplasmic reticulum targeting"/>
    <property type="evidence" value="ECO:0007669"/>
    <property type="project" value="UniProtKB-UniRule"/>
</dbReference>
<dbReference type="PANTHER" id="PTHR12013">
    <property type="entry name" value="SIGNAL RECOGNITION PARTICLE 14 KD PROTEIN"/>
    <property type="match status" value="1"/>
</dbReference>
<gene>
    <name evidence="9" type="ORF">A4X13_0g1575</name>
</gene>
<reference evidence="9" key="2">
    <citation type="journal article" date="2019" name="IMA Fungus">
        <title>Genome sequencing and comparison of five Tilletia species to identify candidate genes for the detection of regulated species infecting wheat.</title>
        <authorList>
            <person name="Nguyen H.D.T."/>
            <person name="Sultana T."/>
            <person name="Kesanakurti P."/>
            <person name="Hambleton S."/>
        </authorList>
    </citation>
    <scope>NUCLEOTIDE SEQUENCE</scope>
    <source>
        <strain evidence="9">DAOMC 236416</strain>
    </source>
</reference>
<evidence type="ECO:0000256" key="5">
    <source>
        <dbReference type="ARBA" id="ARBA00023135"/>
    </source>
</evidence>
<evidence type="ECO:0000256" key="3">
    <source>
        <dbReference type="ARBA" id="ARBA00022490"/>
    </source>
</evidence>
<dbReference type="GO" id="GO:0008312">
    <property type="term" value="F:7S RNA binding"/>
    <property type="evidence" value="ECO:0007669"/>
    <property type="project" value="UniProtKB-UniRule"/>
</dbReference>
<evidence type="ECO:0000256" key="8">
    <source>
        <dbReference type="SAM" id="MobiDB-lite"/>
    </source>
</evidence>
<evidence type="ECO:0000313" key="10">
    <source>
        <dbReference type="Proteomes" id="UP000077521"/>
    </source>
</evidence>
<dbReference type="Gene3D" id="3.30.720.10">
    <property type="entry name" value="Signal recognition particle alu RNA binding heterodimer, srp9/1"/>
    <property type="match status" value="1"/>
</dbReference>
<evidence type="ECO:0000256" key="6">
    <source>
        <dbReference type="ARBA" id="ARBA00023274"/>
    </source>
</evidence>
<keyword evidence="5 7" id="KW-0733">Signal recognition particle</keyword>
<dbReference type="Pfam" id="PF02290">
    <property type="entry name" value="SRP14"/>
    <property type="match status" value="1"/>
</dbReference>
<comment type="caution">
    <text evidence="9">The sequence shown here is derived from an EMBL/GenBank/DDBJ whole genome shotgun (WGS) entry which is preliminary data.</text>
</comment>
<comment type="subcellular location">
    <subcellularLocation>
        <location evidence="1 7">Cytoplasm</location>
    </subcellularLocation>
</comment>
<feature type="compositionally biased region" description="Low complexity" evidence="8">
    <location>
        <begin position="163"/>
        <end position="176"/>
    </location>
</feature>
<evidence type="ECO:0000256" key="2">
    <source>
        <dbReference type="ARBA" id="ARBA00010349"/>
    </source>
</evidence>
<keyword evidence="3 7" id="KW-0963">Cytoplasm</keyword>
<dbReference type="Proteomes" id="UP000077521">
    <property type="component" value="Unassembled WGS sequence"/>
</dbReference>